<keyword evidence="3" id="KW-1185">Reference proteome</keyword>
<proteinExistence type="predicted"/>
<feature type="transmembrane region" description="Helical" evidence="1">
    <location>
        <begin position="12"/>
        <end position="32"/>
    </location>
</feature>
<accession>A0A1Y1RRR7</accession>
<dbReference type="AlphaFoldDB" id="A0A1Y1RRR7"/>
<comment type="caution">
    <text evidence="2">The sequence shown here is derived from an EMBL/GenBank/DDBJ whole genome shotgun (WGS) entry which is preliminary data.</text>
</comment>
<sequence length="172" mass="19018">MAEQPKESSTGAKIFAVLFLLAAFAAIIWVIVKIVQLTSALYGFVQSLSGEQWAVIGEILRNTGGWAALLAALGTMSIMVATNRSRAKEAASSDFRQHIQWAVEKVSSDNQFEVSFAQSVIQHFAQNRPRYLSKQEHNLVLEVQETLEKLQVLEEFPEPLHEKSASESSPGD</sequence>
<reference evidence="2 3" key="1">
    <citation type="submission" date="2016-05" db="EMBL/GenBank/DDBJ databases">
        <title>Draft genome sequence of a porcine commensal Rothia nasimurium.</title>
        <authorList>
            <person name="Gaiser R.A."/>
            <person name="Van Baarlen P."/>
            <person name="Wells J.M."/>
        </authorList>
    </citation>
    <scope>NUCLEOTIDE SEQUENCE [LARGE SCALE GENOMIC DNA]</scope>
    <source>
        <strain evidence="2 3">PT-32</strain>
    </source>
</reference>
<dbReference type="OrthoDB" id="4971452at2"/>
<evidence type="ECO:0000313" key="2">
    <source>
        <dbReference type="EMBL" id="ORC22080.1"/>
    </source>
</evidence>
<dbReference type="RefSeq" id="WP_083091132.1">
    <property type="nucleotide sequence ID" value="NZ_LXWF01000011.1"/>
</dbReference>
<dbReference type="EMBL" id="LXWF01000011">
    <property type="protein sequence ID" value="ORC22080.1"/>
    <property type="molecule type" value="Genomic_DNA"/>
</dbReference>
<feature type="transmembrane region" description="Helical" evidence="1">
    <location>
        <begin position="63"/>
        <end position="82"/>
    </location>
</feature>
<keyword evidence="1" id="KW-0472">Membrane</keyword>
<evidence type="ECO:0000313" key="3">
    <source>
        <dbReference type="Proteomes" id="UP000192359"/>
    </source>
</evidence>
<protein>
    <submittedName>
        <fullName evidence="2">Uncharacterized protein</fullName>
    </submittedName>
</protein>
<keyword evidence="1" id="KW-1133">Transmembrane helix</keyword>
<gene>
    <name evidence="2" type="ORF">A7979_00760</name>
</gene>
<name>A0A1Y1RRR7_9MICC</name>
<keyword evidence="1" id="KW-0812">Transmembrane</keyword>
<dbReference type="Proteomes" id="UP000192359">
    <property type="component" value="Unassembled WGS sequence"/>
</dbReference>
<organism evidence="2 3">
    <name type="scientific">Rothia nasimurium</name>
    <dbReference type="NCBI Taxonomy" id="85336"/>
    <lineage>
        <taxon>Bacteria</taxon>
        <taxon>Bacillati</taxon>
        <taxon>Actinomycetota</taxon>
        <taxon>Actinomycetes</taxon>
        <taxon>Micrococcales</taxon>
        <taxon>Micrococcaceae</taxon>
        <taxon>Rothia</taxon>
    </lineage>
</organism>
<evidence type="ECO:0000256" key="1">
    <source>
        <dbReference type="SAM" id="Phobius"/>
    </source>
</evidence>